<evidence type="ECO:0000256" key="1">
    <source>
        <dbReference type="ARBA" id="ARBA00009986"/>
    </source>
</evidence>
<dbReference type="FunFam" id="3.40.605.10:FF:000007">
    <property type="entry name" value="NAD/NADP-dependent betaine aldehyde dehydrogenase"/>
    <property type="match status" value="1"/>
</dbReference>
<sequence length="503" mass="54131">MASNPLSSPHAASAQDAVSTPLLRCFIDGAWVETARTFDNINPVNGRLISRVCEADRDTVNAAISAANRAAKGGWRGTSVTERAALLHRIADGIEQRFDDFVAAEVADTGRPVHQARTLDVARGIANFRTFADLIKTASSEMFESTAPDGAKILNYVVRKPLGTIGIISPWNLPLLLLTWKVAPALAMGNCVVAKPSEETPSSATLLAEVIQAAGLPNGVFNLIHGFGPDSAGQFLSTSPHIDAITFTGESRTGSTIMKAAAEGVKEVSFELGGKNAAVVFADADFDAAVAGVLRSSFTNSGQVCLCSERVYVERSIFDRFVAALKDRTEQLRIDFPQAEGVDMGPLVSHAHRDKVLSYYRLAREEGAIIVTGGGVPVFGDERDQGAYAQPTIITGLSDTARCTREEIFGPICHIAPFDTEDEVIARVNDSPYGLAACVWTTHLSRAHRVAAQFETGIVWVNTWFTRDLRTPFGGTKLSGMGREGGRYSMDFYSEISNICIRL</sequence>
<dbReference type="PROSITE" id="PS00070">
    <property type="entry name" value="ALDEHYDE_DEHYDR_CYS"/>
    <property type="match status" value="1"/>
</dbReference>
<keyword evidence="2 5" id="KW-0560">Oxidoreductase</keyword>
<dbReference type="InterPro" id="IPR017628">
    <property type="entry name" value="OHmuconic_semiald_DH"/>
</dbReference>
<keyword evidence="3" id="KW-0520">NAD</keyword>
<dbReference type="PROSITE" id="PS00687">
    <property type="entry name" value="ALDEHYDE_DEHYDR_GLU"/>
    <property type="match status" value="1"/>
</dbReference>
<feature type="domain" description="Aldehyde dehydrogenase" evidence="6">
    <location>
        <begin position="31"/>
        <end position="498"/>
    </location>
</feature>
<dbReference type="Gene3D" id="3.40.605.10">
    <property type="entry name" value="Aldehyde Dehydrogenase, Chain A, domain 1"/>
    <property type="match status" value="1"/>
</dbReference>
<reference evidence="7 8" key="1">
    <citation type="submission" date="2019-03" db="EMBL/GenBank/DDBJ databases">
        <title>Genomic Encyclopedia of Type Strains, Phase IV (KMG-IV): sequencing the most valuable type-strain genomes for metagenomic binning, comparative biology and taxonomic classification.</title>
        <authorList>
            <person name="Goeker M."/>
        </authorList>
    </citation>
    <scope>NUCLEOTIDE SEQUENCE [LARGE SCALE GENOMIC DNA]</scope>
    <source>
        <strain evidence="7 8">DSM 24591</strain>
    </source>
</reference>
<dbReference type="GO" id="GO:0016620">
    <property type="term" value="F:oxidoreductase activity, acting on the aldehyde or oxo group of donors, NAD or NADP as acceptor"/>
    <property type="evidence" value="ECO:0007669"/>
    <property type="project" value="InterPro"/>
</dbReference>
<proteinExistence type="inferred from homology"/>
<dbReference type="InterPro" id="IPR016161">
    <property type="entry name" value="Ald_DH/histidinol_DH"/>
</dbReference>
<dbReference type="RefSeq" id="WP_132582747.1">
    <property type="nucleotide sequence ID" value="NZ_SMAJ01000008.1"/>
</dbReference>
<dbReference type="Pfam" id="PF00171">
    <property type="entry name" value="Aldedh"/>
    <property type="match status" value="1"/>
</dbReference>
<dbReference type="InterPro" id="IPR016160">
    <property type="entry name" value="Ald_DH_CS_CYS"/>
</dbReference>
<dbReference type="Proteomes" id="UP000295525">
    <property type="component" value="Unassembled WGS sequence"/>
</dbReference>
<accession>A0A4R3M243</accession>
<protein>
    <submittedName>
        <fullName evidence="7">Aminomuconate-semialdehyde/2-hydroxymuconate-6-semialdehyde dehydrogenase</fullName>
    </submittedName>
</protein>
<dbReference type="AlphaFoldDB" id="A0A4R3M243"/>
<name>A0A4R3M243_9BURK</name>
<dbReference type="FunFam" id="3.40.309.10:FF:000009">
    <property type="entry name" value="Aldehyde dehydrogenase A"/>
    <property type="match status" value="1"/>
</dbReference>
<organism evidence="7 8">
    <name type="scientific">Paralcaligenes ureilyticus</name>
    <dbReference type="NCBI Taxonomy" id="627131"/>
    <lineage>
        <taxon>Bacteria</taxon>
        <taxon>Pseudomonadati</taxon>
        <taxon>Pseudomonadota</taxon>
        <taxon>Betaproteobacteria</taxon>
        <taxon>Burkholderiales</taxon>
        <taxon>Alcaligenaceae</taxon>
        <taxon>Paralcaligenes</taxon>
    </lineage>
</organism>
<comment type="similarity">
    <text evidence="1 5">Belongs to the aldehyde dehydrogenase family.</text>
</comment>
<gene>
    <name evidence="7" type="ORF">EDC26_1085</name>
</gene>
<dbReference type="NCBIfam" id="TIGR03216">
    <property type="entry name" value="OH_muco_semi_DH"/>
    <property type="match status" value="1"/>
</dbReference>
<dbReference type="PANTHER" id="PTHR43720:SF2">
    <property type="entry name" value="2-AMINOMUCONIC SEMIALDEHYDE DEHYDROGENASE"/>
    <property type="match status" value="1"/>
</dbReference>
<evidence type="ECO:0000313" key="7">
    <source>
        <dbReference type="EMBL" id="TCT06269.1"/>
    </source>
</evidence>
<keyword evidence="8" id="KW-1185">Reference proteome</keyword>
<evidence type="ECO:0000259" key="6">
    <source>
        <dbReference type="Pfam" id="PF00171"/>
    </source>
</evidence>
<dbReference type="InterPro" id="IPR016163">
    <property type="entry name" value="Ald_DH_C"/>
</dbReference>
<feature type="active site" evidence="4">
    <location>
        <position position="271"/>
    </location>
</feature>
<dbReference type="SUPFAM" id="SSF53720">
    <property type="entry name" value="ALDH-like"/>
    <property type="match status" value="1"/>
</dbReference>
<dbReference type="PANTHER" id="PTHR43720">
    <property type="entry name" value="2-AMINOMUCONIC SEMIALDEHYDE DEHYDROGENASE"/>
    <property type="match status" value="1"/>
</dbReference>
<dbReference type="InterPro" id="IPR015590">
    <property type="entry name" value="Aldehyde_DH_dom"/>
</dbReference>
<dbReference type="CDD" id="cd07093">
    <property type="entry name" value="ALDH_F8_HMSADH"/>
    <property type="match status" value="1"/>
</dbReference>
<evidence type="ECO:0000256" key="3">
    <source>
        <dbReference type="ARBA" id="ARBA00023027"/>
    </source>
</evidence>
<dbReference type="Gene3D" id="3.40.309.10">
    <property type="entry name" value="Aldehyde Dehydrogenase, Chain A, domain 2"/>
    <property type="match status" value="1"/>
</dbReference>
<evidence type="ECO:0000256" key="2">
    <source>
        <dbReference type="ARBA" id="ARBA00023002"/>
    </source>
</evidence>
<evidence type="ECO:0000256" key="4">
    <source>
        <dbReference type="PROSITE-ProRule" id="PRU10007"/>
    </source>
</evidence>
<evidence type="ECO:0000313" key="8">
    <source>
        <dbReference type="Proteomes" id="UP000295525"/>
    </source>
</evidence>
<dbReference type="EMBL" id="SMAJ01000008">
    <property type="protein sequence ID" value="TCT06269.1"/>
    <property type="molecule type" value="Genomic_DNA"/>
</dbReference>
<dbReference type="InterPro" id="IPR029510">
    <property type="entry name" value="Ald_DH_CS_GLU"/>
</dbReference>
<dbReference type="InterPro" id="IPR016162">
    <property type="entry name" value="Ald_DH_N"/>
</dbReference>
<evidence type="ECO:0000256" key="5">
    <source>
        <dbReference type="RuleBase" id="RU003345"/>
    </source>
</evidence>
<dbReference type="OrthoDB" id="6187633at2"/>
<comment type="caution">
    <text evidence="7">The sequence shown here is derived from an EMBL/GenBank/DDBJ whole genome shotgun (WGS) entry which is preliminary data.</text>
</comment>